<dbReference type="KEGG" id="shx:MS3_00008051"/>
<dbReference type="AlphaFoldDB" id="A0A094ZND9"/>
<dbReference type="GeneID" id="75577739"/>
<reference evidence="2" key="3">
    <citation type="submission" date="2021-06" db="EMBL/GenBank/DDBJ databases">
        <title>Chromosome-level genome assembly for S. haematobium.</title>
        <authorList>
            <person name="Stroehlein A.J."/>
        </authorList>
    </citation>
    <scope>NUCLEOTIDE SEQUENCE</scope>
</reference>
<reference evidence="2" key="2">
    <citation type="journal article" date="2019" name="Gigascience">
        <title>High-quality Schistosoma haematobium genome achieved by single-molecule and long-range sequencing.</title>
        <authorList>
            <person name="Stroehlein A.J."/>
            <person name="Korhonen P.K."/>
            <person name="Chong T.M."/>
            <person name="Lim Y.L."/>
            <person name="Chan K.G."/>
            <person name="Webster B."/>
            <person name="Rollinson D."/>
            <person name="Brindley P.J."/>
            <person name="Gasser R.B."/>
            <person name="Young N.D."/>
        </authorList>
    </citation>
    <scope>NUCLEOTIDE SEQUENCE</scope>
</reference>
<dbReference type="PANTHER" id="PTHR37984:SF5">
    <property type="entry name" value="PROTEIN NYNRIN-LIKE"/>
    <property type="match status" value="1"/>
</dbReference>
<name>A0A094ZND9_SCHHA</name>
<protein>
    <submittedName>
        <fullName evidence="3">Retrovirus-related Pol polyprotein from transposon gypsy</fullName>
    </submittedName>
</protein>
<gene>
    <name evidence="2" type="ORF">MS3_00008051</name>
    <name evidence="3" type="ORF">MS3_03871</name>
</gene>
<evidence type="ECO:0000313" key="2">
    <source>
        <dbReference type="EMBL" id="KAH9583744.1"/>
    </source>
</evidence>
<dbReference type="STRING" id="6185.A0A094ZND9"/>
<feature type="domain" description="Reverse transcriptase" evidence="1">
    <location>
        <begin position="4"/>
        <end position="90"/>
    </location>
</feature>
<dbReference type="InterPro" id="IPR043128">
    <property type="entry name" value="Rev_trsase/Diguanyl_cyclase"/>
</dbReference>
<evidence type="ECO:0000313" key="4">
    <source>
        <dbReference type="Proteomes" id="UP000471633"/>
    </source>
</evidence>
<accession>A0A094ZND9</accession>
<keyword evidence="4" id="KW-1185">Reference proteome</keyword>
<reference evidence="3" key="1">
    <citation type="journal article" date="2012" name="Nat. Genet.">
        <title>Whole-genome sequence of Schistosoma haematobium.</title>
        <authorList>
            <person name="Young N.D."/>
            <person name="Jex A.R."/>
            <person name="Li B."/>
            <person name="Liu S."/>
            <person name="Yang L."/>
            <person name="Xiong Z."/>
            <person name="Li Y."/>
            <person name="Cantacessi C."/>
            <person name="Hall R.S."/>
            <person name="Xu X."/>
            <person name="Chen F."/>
            <person name="Wu X."/>
            <person name="Zerlotini A."/>
            <person name="Oliveira G."/>
            <person name="Hofmann A."/>
            <person name="Zhang G."/>
            <person name="Fang X."/>
            <person name="Kang Y."/>
            <person name="Campbell B.E."/>
            <person name="Loukas A."/>
            <person name="Ranganathan S."/>
            <person name="Rollinson D."/>
            <person name="Rinaldi G."/>
            <person name="Brindley P.J."/>
            <person name="Yang H."/>
            <person name="Wang J."/>
            <person name="Wang J."/>
            <person name="Gasser R.B."/>
        </authorList>
    </citation>
    <scope>NUCLEOTIDE SEQUENCE [LARGE SCALE GENOMIC DNA]</scope>
</reference>
<dbReference type="RefSeq" id="XP_051066980.1">
    <property type="nucleotide sequence ID" value="XM_051216388.1"/>
</dbReference>
<dbReference type="Proteomes" id="UP000471633">
    <property type="component" value="Unassembled WGS sequence"/>
</dbReference>
<sequence>MYKGLFQCNRFPFGVRIVPSVFQQAMNTILQVIPVTAAYLDDILIIGTSYGDLEKKVDMVLRCVANCGFGLLAKKCDLHVEKVRYLGFIIDKNGRKLDPENTEAVKTMPPPTDVQTLRSFLGIVKYYGVFLQDLHRLRATLNWLLKKYNKWVCSTECQETFLKQLLSPNFLLKHYNPDRISVAANASNYGIGAVISHNYPDGSEKAITQAV</sequence>
<evidence type="ECO:0000313" key="3">
    <source>
        <dbReference type="EMBL" id="KGB35612.1"/>
    </source>
</evidence>
<dbReference type="PANTHER" id="PTHR37984">
    <property type="entry name" value="PROTEIN CBG26694"/>
    <property type="match status" value="1"/>
</dbReference>
<evidence type="ECO:0000259" key="1">
    <source>
        <dbReference type="Pfam" id="PF00078"/>
    </source>
</evidence>
<dbReference type="EMBL" id="KL250700">
    <property type="protein sequence ID" value="KGB35612.1"/>
    <property type="molecule type" value="Genomic_DNA"/>
</dbReference>
<organism evidence="3">
    <name type="scientific">Schistosoma haematobium</name>
    <name type="common">Blood fluke</name>
    <dbReference type="NCBI Taxonomy" id="6185"/>
    <lineage>
        <taxon>Eukaryota</taxon>
        <taxon>Metazoa</taxon>
        <taxon>Spiralia</taxon>
        <taxon>Lophotrochozoa</taxon>
        <taxon>Platyhelminthes</taxon>
        <taxon>Trematoda</taxon>
        <taxon>Digenea</taxon>
        <taxon>Strigeidida</taxon>
        <taxon>Schistosomatoidea</taxon>
        <taxon>Schistosomatidae</taxon>
        <taxon>Schistosoma</taxon>
    </lineage>
</organism>
<dbReference type="EMBL" id="AMPZ03000005">
    <property type="protein sequence ID" value="KAH9583744.1"/>
    <property type="molecule type" value="Genomic_DNA"/>
</dbReference>
<proteinExistence type="predicted"/>
<dbReference type="Gene3D" id="3.30.70.270">
    <property type="match status" value="2"/>
</dbReference>
<dbReference type="Pfam" id="PF00078">
    <property type="entry name" value="RVT_1"/>
    <property type="match status" value="1"/>
</dbReference>
<reference evidence="2" key="4">
    <citation type="journal article" date="2022" name="PLoS Pathog.">
        <title>Chromosome-level genome of Schistosoma haematobium underpins genome-wide explorations of molecular variation.</title>
        <authorList>
            <person name="Stroehlein A.J."/>
            <person name="Korhonen P.K."/>
            <person name="Lee V.V."/>
            <person name="Ralph S.A."/>
            <person name="Mentink-Kane M."/>
            <person name="You H."/>
            <person name="McManus D.P."/>
            <person name="Tchuente L.T."/>
            <person name="Stothard J.R."/>
            <person name="Kaur P."/>
            <person name="Dudchenko O."/>
            <person name="Aiden E.L."/>
            <person name="Yang B."/>
            <person name="Yang H."/>
            <person name="Emery A.M."/>
            <person name="Webster B.L."/>
            <person name="Brindley P.J."/>
            <person name="Rollinson D."/>
            <person name="Chang B.C.H."/>
            <person name="Gasser R.B."/>
            <person name="Young N.D."/>
        </authorList>
    </citation>
    <scope>NUCLEOTIDE SEQUENCE</scope>
</reference>
<dbReference type="CTD" id="75577739"/>
<dbReference type="InterPro" id="IPR043502">
    <property type="entry name" value="DNA/RNA_pol_sf"/>
</dbReference>
<dbReference type="InterPro" id="IPR050951">
    <property type="entry name" value="Retrovirus_Pol_polyprotein"/>
</dbReference>
<dbReference type="FunFam" id="3.30.70.270:FF:000020">
    <property type="entry name" value="Transposon Tf2-6 polyprotein-like Protein"/>
    <property type="match status" value="1"/>
</dbReference>
<dbReference type="SUPFAM" id="SSF56672">
    <property type="entry name" value="DNA/RNA polymerases"/>
    <property type="match status" value="1"/>
</dbReference>
<dbReference type="InterPro" id="IPR000477">
    <property type="entry name" value="RT_dom"/>
</dbReference>